<dbReference type="PANTHER" id="PTHR33178">
    <property type="match status" value="1"/>
</dbReference>
<dbReference type="SUPFAM" id="SSF54909">
    <property type="entry name" value="Dimeric alpha+beta barrel"/>
    <property type="match status" value="1"/>
</dbReference>
<sequence>MIRHIVLVRPRADVAPEAWASLMGRLDSVVDALPGAMTFRSGSNVSPEAGMGKGYSEAFVVDFHDAAARDAYLVDPEHVRIGERLVQMAQDGPEGIVVVDLEIGS</sequence>
<comment type="subunit">
    <text evidence="1">Homodimer.</text>
</comment>
<dbReference type="PROSITE" id="PS51502">
    <property type="entry name" value="S_R_A_B_BARREL"/>
    <property type="match status" value="1"/>
</dbReference>
<reference evidence="4" key="1">
    <citation type="journal article" date="2019" name="Int. J. Syst. Evol. Microbiol.">
        <title>The Global Catalogue of Microorganisms (GCM) 10K type strain sequencing project: providing services to taxonomists for standard genome sequencing and annotation.</title>
        <authorList>
            <consortium name="The Broad Institute Genomics Platform"/>
            <consortium name="The Broad Institute Genome Sequencing Center for Infectious Disease"/>
            <person name="Wu L."/>
            <person name="Ma J."/>
        </authorList>
    </citation>
    <scope>NUCLEOTIDE SEQUENCE [LARGE SCALE GENOMIC DNA]</scope>
    <source>
        <strain evidence="4">JCM 18459</strain>
    </source>
</reference>
<comment type="caution">
    <text evidence="3">The sequence shown here is derived from an EMBL/GenBank/DDBJ whole genome shotgun (WGS) entry which is preliminary data.</text>
</comment>
<evidence type="ECO:0000313" key="3">
    <source>
        <dbReference type="EMBL" id="GAA5142578.1"/>
    </source>
</evidence>
<organism evidence="3 4">
    <name type="scientific">Nocardioides marinquilinus</name>
    <dbReference type="NCBI Taxonomy" id="1210400"/>
    <lineage>
        <taxon>Bacteria</taxon>
        <taxon>Bacillati</taxon>
        <taxon>Actinomycetota</taxon>
        <taxon>Actinomycetes</taxon>
        <taxon>Propionibacteriales</taxon>
        <taxon>Nocardioidaceae</taxon>
        <taxon>Nocardioides</taxon>
    </lineage>
</organism>
<dbReference type="InterPro" id="IPR011008">
    <property type="entry name" value="Dimeric_a/b-barrel"/>
</dbReference>
<dbReference type="RefSeq" id="WP_345454432.1">
    <property type="nucleotide sequence ID" value="NZ_BAABKG010000001.1"/>
</dbReference>
<name>A0ABP9P8Z8_9ACTN</name>
<dbReference type="InterPro" id="IPR044662">
    <property type="entry name" value="HS1/DABB1-like"/>
</dbReference>
<gene>
    <name evidence="3" type="ORF">GCM10023340_06280</name>
</gene>
<proteinExistence type="predicted"/>
<evidence type="ECO:0000259" key="2">
    <source>
        <dbReference type="PROSITE" id="PS51502"/>
    </source>
</evidence>
<dbReference type="Pfam" id="PF07876">
    <property type="entry name" value="Dabb"/>
    <property type="match status" value="1"/>
</dbReference>
<protein>
    <submittedName>
        <fullName evidence="3">Dabb family protein</fullName>
    </submittedName>
</protein>
<dbReference type="InterPro" id="IPR013097">
    <property type="entry name" value="Dabb"/>
</dbReference>
<evidence type="ECO:0000313" key="4">
    <source>
        <dbReference type="Proteomes" id="UP001500221"/>
    </source>
</evidence>
<evidence type="ECO:0000256" key="1">
    <source>
        <dbReference type="ARBA" id="ARBA00011738"/>
    </source>
</evidence>
<feature type="domain" description="Stress-response A/B barrel" evidence="2">
    <location>
        <begin position="2"/>
        <end position="101"/>
    </location>
</feature>
<keyword evidence="4" id="KW-1185">Reference proteome</keyword>
<dbReference type="EMBL" id="BAABKG010000001">
    <property type="protein sequence ID" value="GAA5142578.1"/>
    <property type="molecule type" value="Genomic_DNA"/>
</dbReference>
<dbReference type="PANTHER" id="PTHR33178:SF10">
    <property type="entry name" value="STRESS-RESPONSE A_B BARREL DOMAIN-CONTAINING PROTEIN"/>
    <property type="match status" value="1"/>
</dbReference>
<accession>A0ABP9P8Z8</accession>
<dbReference type="SMART" id="SM00886">
    <property type="entry name" value="Dabb"/>
    <property type="match status" value="1"/>
</dbReference>
<dbReference type="Proteomes" id="UP001500221">
    <property type="component" value="Unassembled WGS sequence"/>
</dbReference>
<dbReference type="Gene3D" id="3.30.70.100">
    <property type="match status" value="1"/>
</dbReference>